<feature type="region of interest" description="Disordered" evidence="3">
    <location>
        <begin position="679"/>
        <end position="709"/>
    </location>
</feature>
<dbReference type="GO" id="GO:0005829">
    <property type="term" value="C:cytosol"/>
    <property type="evidence" value="ECO:0007669"/>
    <property type="project" value="TreeGrafter"/>
</dbReference>
<dbReference type="Proteomes" id="UP000440578">
    <property type="component" value="Unassembled WGS sequence"/>
</dbReference>
<dbReference type="GO" id="GO:0005634">
    <property type="term" value="C:nucleus"/>
    <property type="evidence" value="ECO:0007669"/>
    <property type="project" value="TreeGrafter"/>
</dbReference>
<feature type="compositionally biased region" description="Low complexity" evidence="3">
    <location>
        <begin position="422"/>
        <end position="446"/>
    </location>
</feature>
<dbReference type="OrthoDB" id="6335756at2759"/>
<feature type="compositionally biased region" description="Acidic residues" evidence="3">
    <location>
        <begin position="252"/>
        <end position="268"/>
    </location>
</feature>
<dbReference type="Gene3D" id="3.90.70.10">
    <property type="entry name" value="Cysteine proteinases"/>
    <property type="match status" value="1"/>
</dbReference>
<organism evidence="5 6">
    <name type="scientific">Amphibalanus amphitrite</name>
    <name type="common">Striped barnacle</name>
    <name type="synonym">Balanus amphitrite</name>
    <dbReference type="NCBI Taxonomy" id="1232801"/>
    <lineage>
        <taxon>Eukaryota</taxon>
        <taxon>Metazoa</taxon>
        <taxon>Ecdysozoa</taxon>
        <taxon>Arthropoda</taxon>
        <taxon>Crustacea</taxon>
        <taxon>Multicrustacea</taxon>
        <taxon>Cirripedia</taxon>
        <taxon>Thoracica</taxon>
        <taxon>Thoracicalcarea</taxon>
        <taxon>Balanomorpha</taxon>
        <taxon>Balanoidea</taxon>
        <taxon>Balanidae</taxon>
        <taxon>Amphibalaninae</taxon>
        <taxon>Amphibalanus</taxon>
    </lineage>
</organism>
<feature type="region of interest" description="Disordered" evidence="3">
    <location>
        <begin position="408"/>
        <end position="449"/>
    </location>
</feature>
<feature type="region of interest" description="Disordered" evidence="3">
    <location>
        <begin position="198"/>
        <end position="226"/>
    </location>
</feature>
<name>A0A6A4VMW4_AMPAM</name>
<dbReference type="SUPFAM" id="SSF54001">
    <property type="entry name" value="Cysteine proteinases"/>
    <property type="match status" value="1"/>
</dbReference>
<dbReference type="PROSITE" id="PS00973">
    <property type="entry name" value="USP_2"/>
    <property type="match status" value="1"/>
</dbReference>
<accession>A0A6A4VMW4</accession>
<proteinExistence type="inferred from homology"/>
<dbReference type="InterPro" id="IPR028889">
    <property type="entry name" value="USP"/>
</dbReference>
<dbReference type="PANTHER" id="PTHR24006:SF915">
    <property type="entry name" value="UBIQUITIN CARBOXYL-TERMINAL HYDROLASE-RELATED"/>
    <property type="match status" value="1"/>
</dbReference>
<feature type="region of interest" description="Disordered" evidence="3">
    <location>
        <begin position="252"/>
        <end position="282"/>
    </location>
</feature>
<feature type="compositionally biased region" description="Low complexity" evidence="3">
    <location>
        <begin position="679"/>
        <end position="688"/>
    </location>
</feature>
<protein>
    <submittedName>
        <fullName evidence="5">Ubiquitin carboxyl-terminal hydrolase 37</fullName>
    </submittedName>
</protein>
<feature type="compositionally biased region" description="Basic and acidic residues" evidence="3">
    <location>
        <begin position="632"/>
        <end position="646"/>
    </location>
</feature>
<feature type="compositionally biased region" description="Polar residues" evidence="3">
    <location>
        <begin position="503"/>
        <end position="517"/>
    </location>
</feature>
<dbReference type="GO" id="GO:0016579">
    <property type="term" value="P:protein deubiquitination"/>
    <property type="evidence" value="ECO:0007669"/>
    <property type="project" value="InterPro"/>
</dbReference>
<evidence type="ECO:0000313" key="5">
    <source>
        <dbReference type="EMBL" id="KAF0292052.1"/>
    </source>
</evidence>
<feature type="compositionally biased region" description="Polar residues" evidence="3">
    <location>
        <begin position="616"/>
        <end position="627"/>
    </location>
</feature>
<dbReference type="EMBL" id="VIIS01001841">
    <property type="protein sequence ID" value="KAF0292052.1"/>
    <property type="molecule type" value="Genomic_DNA"/>
</dbReference>
<evidence type="ECO:0000256" key="2">
    <source>
        <dbReference type="SAM" id="Coils"/>
    </source>
</evidence>
<feature type="compositionally biased region" description="Low complexity" evidence="3">
    <location>
        <begin position="486"/>
        <end position="499"/>
    </location>
</feature>
<feature type="region of interest" description="Disordered" evidence="3">
    <location>
        <begin position="994"/>
        <end position="1061"/>
    </location>
</feature>
<evidence type="ECO:0000256" key="1">
    <source>
        <dbReference type="ARBA" id="ARBA00009085"/>
    </source>
</evidence>
<feature type="region of interest" description="Disordered" evidence="3">
    <location>
        <begin position="613"/>
        <end position="659"/>
    </location>
</feature>
<dbReference type="CDD" id="cd02257">
    <property type="entry name" value="Peptidase_C19"/>
    <property type="match status" value="1"/>
</dbReference>
<dbReference type="InterPro" id="IPR018200">
    <property type="entry name" value="USP_CS"/>
</dbReference>
<feature type="domain" description="USP" evidence="4">
    <location>
        <begin position="742"/>
        <end position="1192"/>
    </location>
</feature>
<dbReference type="GO" id="GO:0004843">
    <property type="term" value="F:cysteine-type deubiquitinase activity"/>
    <property type="evidence" value="ECO:0007669"/>
    <property type="project" value="InterPro"/>
</dbReference>
<dbReference type="InterPro" id="IPR038765">
    <property type="entry name" value="Papain-like_cys_pep_sf"/>
</dbReference>
<sequence>MEHSKKWQNLSDRHYEERIELHQQHGKDTGCMNMPTEDQLRQLDQSHQKQLEKLRRTLRKQRLKLEQKHQRESRELVKRLPSVQSGEELDRLLEECRRGRHQLRMKFEKQLQEQEHDDQRQSLLARHQEESEQLLRQHEEDTSYLNMRIDEQARSRLLQRFLKWRGQRRLGTAKRELLEQVDRYHELQWENLQQTLRQQSQELEERHQRESRELEGRHPNTGSEREKIMLLEECSSRRHELQQELQKDLDKELEEQLQEQQCPEEDSPAEERRQQEQEHDHQLQSLLARHQEEREQLLRQHEEDSRGVNVPAERQSLVLRARLQLERQQLDQRRRGELESLERNHALQLEALRLKMRREWVQLEEQHRQDSNITINPSMTISSTITSTTTSTTGSGIDPTTSMSVIYQHHHQHHRPQHQARHQPPSATITSTTTSTTGSGIKSSTSLHGSGIQHLEIAAPQGSIIHHHHQHHRLQHQVTKSTTSRSPASFGSTTTSTAGLRTKPTTSGQSQVLSKTGIQQGDPLSSLLFSLAIDTATKAADADINVWYLDDGTLAGPLPKVLASIERVKENFEKAGLRFNAHRHIDLLSGIDEVVRKGLEAITNVQMRDDAWRQATLPSSQGGSTLGTMHPSEAKGSRLSRSKERAAAPSCPDRADRENTKLLQVAGVGPRRFYGDSAEAGGSLSAASPQMRLPPSLRKSGEGDKNPQLHCGKAQAASRGLQLVPAIRPLDSDNDGKDPLYIGLPNYGNSCYQNATLQSLLGLRPFLSEMISLISGLDESGQCRTLGAVAKLMVLRQKALSKSVSSHLNDLRDVFADIDPAFRGTEMQDANEFLLRLLDTMKEEIDARRQTDNPVRDNFQYQIVESYMCTKCHETALKRQENICWFVRVPRRQGTETPTLQDALRMCMRPDRRERLCQHCQHDECRVTTKISQLPRTLILQLNRYVFLGEESKKIRVNVGIPKFLSLNEYVADDVTRPPEWKCRKPSLCTLSDFEESEAPRSGPSPPPAACGPSSVPTASAGPPESAAAGSPVSAGTAAPARPSSPATGAEPLPPPPPAQDELVVLDADSESKPARTREDEDGELQEAIVRSLGKGAPADTSEQAQLSDFCVEDGQSLCSVDLAGDFTYRLVGVVSHYGGATHSGHYVSDVYSVGRDRWYHYNDSRVSCVDEADIMGEGHQRNGYIFFYLHKDLYNQVVSAEGAGGAL</sequence>
<evidence type="ECO:0000256" key="3">
    <source>
        <dbReference type="SAM" id="MobiDB-lite"/>
    </source>
</evidence>
<evidence type="ECO:0000259" key="4">
    <source>
        <dbReference type="PROSITE" id="PS50235"/>
    </source>
</evidence>
<keyword evidence="5" id="KW-0378">Hydrolase</keyword>
<feature type="compositionally biased region" description="Low complexity" evidence="3">
    <location>
        <begin position="1011"/>
        <end position="1051"/>
    </location>
</feature>
<dbReference type="Pfam" id="PF00443">
    <property type="entry name" value="UCH"/>
    <property type="match status" value="1"/>
</dbReference>
<feature type="compositionally biased region" description="Basic residues" evidence="3">
    <location>
        <begin position="408"/>
        <end position="421"/>
    </location>
</feature>
<feature type="compositionally biased region" description="Basic and acidic residues" evidence="3">
    <location>
        <begin position="269"/>
        <end position="282"/>
    </location>
</feature>
<comment type="caution">
    <text evidence="5">The sequence shown here is derived from an EMBL/GenBank/DDBJ whole genome shotgun (WGS) entry which is preliminary data.</text>
</comment>
<dbReference type="PROSITE" id="PS50235">
    <property type="entry name" value="USP_3"/>
    <property type="match status" value="1"/>
</dbReference>
<gene>
    <name evidence="5" type="primary">USP37_4</name>
    <name evidence="5" type="ORF">FJT64_009894</name>
</gene>
<dbReference type="InterPro" id="IPR050164">
    <property type="entry name" value="Peptidase_C19"/>
</dbReference>
<feature type="region of interest" description="Disordered" evidence="3">
    <location>
        <begin position="477"/>
        <end position="517"/>
    </location>
</feature>
<dbReference type="PANTHER" id="PTHR24006">
    <property type="entry name" value="UBIQUITIN CARBOXYL-TERMINAL HYDROLASE"/>
    <property type="match status" value="1"/>
</dbReference>
<keyword evidence="2" id="KW-0175">Coiled coil</keyword>
<dbReference type="AlphaFoldDB" id="A0A6A4VMW4"/>
<reference evidence="5 6" key="1">
    <citation type="submission" date="2019-07" db="EMBL/GenBank/DDBJ databases">
        <title>Draft genome assembly of a fouling barnacle, Amphibalanus amphitrite (Darwin, 1854): The first reference genome for Thecostraca.</title>
        <authorList>
            <person name="Kim W."/>
        </authorList>
    </citation>
    <scope>NUCLEOTIDE SEQUENCE [LARGE SCALE GENOMIC DNA]</scope>
    <source>
        <strain evidence="5">SNU_AA5</strain>
        <tissue evidence="5">Soma without cirri and trophi</tissue>
    </source>
</reference>
<dbReference type="GO" id="GO:0000082">
    <property type="term" value="P:G1/S transition of mitotic cell cycle"/>
    <property type="evidence" value="ECO:0007669"/>
    <property type="project" value="TreeGrafter"/>
</dbReference>
<dbReference type="InterPro" id="IPR001394">
    <property type="entry name" value="Peptidase_C19_UCH"/>
</dbReference>
<comment type="similarity">
    <text evidence="1">Belongs to the peptidase C19 family.</text>
</comment>
<evidence type="ECO:0000313" key="6">
    <source>
        <dbReference type="Proteomes" id="UP000440578"/>
    </source>
</evidence>
<feature type="compositionally biased region" description="Basic and acidic residues" evidence="3">
    <location>
        <begin position="203"/>
        <end position="226"/>
    </location>
</feature>
<feature type="coiled-coil region" evidence="2">
    <location>
        <begin position="37"/>
        <end position="75"/>
    </location>
</feature>
<keyword evidence="6" id="KW-1185">Reference proteome</keyword>